<dbReference type="GeneID" id="9597910"/>
<gene>
    <name evidence="2" type="ORF">SCHCODRAFT_237730</name>
</gene>
<evidence type="ECO:0000313" key="3">
    <source>
        <dbReference type="Proteomes" id="UP000007431"/>
    </source>
</evidence>
<dbReference type="AlphaFoldDB" id="D8QH04"/>
<organism evidence="3">
    <name type="scientific">Schizophyllum commune (strain H4-8 / FGSC 9210)</name>
    <name type="common">Split gill fungus</name>
    <dbReference type="NCBI Taxonomy" id="578458"/>
    <lineage>
        <taxon>Eukaryota</taxon>
        <taxon>Fungi</taxon>
        <taxon>Dikarya</taxon>
        <taxon>Basidiomycota</taxon>
        <taxon>Agaricomycotina</taxon>
        <taxon>Agaricomycetes</taxon>
        <taxon>Agaricomycetidae</taxon>
        <taxon>Agaricales</taxon>
        <taxon>Schizophyllaceae</taxon>
        <taxon>Schizophyllum</taxon>
    </lineage>
</organism>
<dbReference type="EMBL" id="GL377312">
    <property type="protein sequence ID" value="EFI92586.1"/>
    <property type="molecule type" value="Genomic_DNA"/>
</dbReference>
<evidence type="ECO:0000313" key="2">
    <source>
        <dbReference type="EMBL" id="EFI92586.1"/>
    </source>
</evidence>
<dbReference type="HOGENOM" id="CLU_397486_0_0_1"/>
<proteinExistence type="predicted"/>
<feature type="compositionally biased region" description="Acidic residues" evidence="1">
    <location>
        <begin position="617"/>
        <end position="628"/>
    </location>
</feature>
<dbReference type="Proteomes" id="UP000007431">
    <property type="component" value="Unassembled WGS sequence"/>
</dbReference>
<dbReference type="InParanoid" id="D8QH04"/>
<dbReference type="VEuPathDB" id="FungiDB:SCHCODRAFT_02602676"/>
<protein>
    <submittedName>
        <fullName evidence="2">Uncharacterized protein</fullName>
    </submittedName>
</protein>
<evidence type="ECO:0000256" key="1">
    <source>
        <dbReference type="SAM" id="MobiDB-lite"/>
    </source>
</evidence>
<dbReference type="OrthoDB" id="3095874at2759"/>
<name>D8QH04_SCHCM</name>
<reference evidence="2 3" key="1">
    <citation type="journal article" date="2010" name="Nat. Biotechnol.">
        <title>Genome sequence of the model mushroom Schizophyllum commune.</title>
        <authorList>
            <person name="Ohm R.A."/>
            <person name="de Jong J.F."/>
            <person name="Lugones L.G."/>
            <person name="Aerts A."/>
            <person name="Kothe E."/>
            <person name="Stajich J.E."/>
            <person name="de Vries R.P."/>
            <person name="Record E."/>
            <person name="Levasseur A."/>
            <person name="Baker S.E."/>
            <person name="Bartholomew K.A."/>
            <person name="Coutinho P.M."/>
            <person name="Erdmann S."/>
            <person name="Fowler T.J."/>
            <person name="Gathman A.C."/>
            <person name="Lombard V."/>
            <person name="Henrissat B."/>
            <person name="Knabe N."/>
            <person name="Kuees U."/>
            <person name="Lilly W.W."/>
            <person name="Lindquist E."/>
            <person name="Lucas S."/>
            <person name="Magnuson J.K."/>
            <person name="Piumi F."/>
            <person name="Raudaskoski M."/>
            <person name="Salamov A."/>
            <person name="Schmutz J."/>
            <person name="Schwarze F.W.M.R."/>
            <person name="vanKuyk P.A."/>
            <person name="Horton J.S."/>
            <person name="Grigoriev I.V."/>
            <person name="Woesten H.A.B."/>
        </authorList>
    </citation>
    <scope>NUCLEOTIDE SEQUENCE [LARGE SCALE GENOMIC DNA]</scope>
    <source>
        <strain evidence="3">H4-8 / FGSC 9210</strain>
    </source>
</reference>
<dbReference type="KEGG" id="scm:SCHCO_02602676"/>
<feature type="compositionally biased region" description="Polar residues" evidence="1">
    <location>
        <begin position="187"/>
        <end position="201"/>
    </location>
</feature>
<accession>D8QH04</accession>
<sequence>MSPSILSSSVSTQKDMDALPIVNYRLINFDSGLYRRQIEHFEYYWGLQRGEIDLSSPLNHVQLRSDMAERMDRSEWALLPTKRTIDTINALSEYNKSADLHERKRFTEELPEQEYEYEFVPLHIAKRDRPSIYLKRGSTSRSINKAYSKMPRIKSHAHPLFVIFRADSLILTGSPSLPKVKKERLSTRASESGSSNSDTGTTFSAVDLREWLSSISPAKTKRAPPPSPGRDAVLGRYRKEPARAPANALRVSTFYVFGGLVGGVDDGNNRAVYSSNDWARHNYRTCLWADSQRRSTGCAALRRPYCAPPCPVAGRSFCGCIAIKADVLHGGKNYQMSSSVWLRALSTQQDMDALPIVSFRLVDLDAGLYRRQLGELDLATPLNHIEREWTLVATKQVLDSISRLVEVNSKLLPEKVYEYEFVPLTLKDYSRLPLYVDDGTSVKKMRAPYAHLPRIKSRAHPLFVAFCADTRFTSYETSERSKVGRLAGLIDDIIHPWRVPPPLEFVIVPDIWKPHRHPLSDDGSEARAALKTVNHESPRQLLRALRRSARAPYPTAKAPDSKPSIYDYRLKPTCPKSAVLPRSVLSGQSDVTDGRGAEYIARDVQPWLDDVCREADGDTGDLDDDENAQSDAYEREVARDPENALKPTKFTSIGRVLKCGAYVRDRSGYSSNDWALYLYRKCLWSSKPPSGIY</sequence>
<feature type="region of interest" description="Disordered" evidence="1">
    <location>
        <begin position="180"/>
        <end position="201"/>
    </location>
</feature>
<dbReference type="RefSeq" id="XP_003027489.1">
    <property type="nucleotide sequence ID" value="XM_003027443.1"/>
</dbReference>
<feature type="region of interest" description="Disordered" evidence="1">
    <location>
        <begin position="615"/>
        <end position="639"/>
    </location>
</feature>
<keyword evidence="3" id="KW-1185">Reference proteome</keyword>